<evidence type="ECO:0000313" key="8">
    <source>
        <dbReference type="Proteomes" id="UP000237865"/>
    </source>
</evidence>
<dbReference type="GO" id="GO:0006310">
    <property type="term" value="P:DNA recombination"/>
    <property type="evidence" value="ECO:0007669"/>
    <property type="project" value="UniProtKB-KW"/>
</dbReference>
<name>A0A2S5RFI0_9MOLU</name>
<dbReference type="Pfam" id="PF00589">
    <property type="entry name" value="Phage_integrase"/>
    <property type="match status" value="1"/>
</dbReference>
<dbReference type="InterPro" id="IPR050090">
    <property type="entry name" value="Tyrosine_recombinase_XerCD"/>
</dbReference>
<sequence>MNEKQYLNYLKKNNYSINTIITYKSILNIYKNDYQNITRIKNKIKTHFNSPNTAWTHYNVICSYMRWAKDKRLENLKEIKLPRISKVYRSVFKKSFLIKKTEIKAEDSEILIEKKIIIRFLFETGIRASELKNIIEIKEKTLKIIGKGNKIREIFHKIETTKLMNDFKYTTKTLRLWVKEILGENYTPHSIRRSYATHMLLAGANPKMVMLQLGHEKIETTFRYLNLSFEQNWQIYSKFL</sequence>
<keyword evidence="8" id="KW-1185">Reference proteome</keyword>
<comment type="similarity">
    <text evidence="1">Belongs to the 'phage' integrase family.</text>
</comment>
<evidence type="ECO:0000256" key="1">
    <source>
        <dbReference type="ARBA" id="ARBA00008857"/>
    </source>
</evidence>
<evidence type="ECO:0000259" key="6">
    <source>
        <dbReference type="PROSITE" id="PS51900"/>
    </source>
</evidence>
<dbReference type="InterPro" id="IPR002104">
    <property type="entry name" value="Integrase_catalytic"/>
</dbReference>
<dbReference type="STRING" id="1399797.GCA_000518285_02021"/>
<dbReference type="SUPFAM" id="SSF56349">
    <property type="entry name" value="DNA breaking-rejoining enzymes"/>
    <property type="match status" value="1"/>
</dbReference>
<dbReference type="AlphaFoldDB" id="A0A2S5RFI0"/>
<dbReference type="PROSITE" id="PS51898">
    <property type="entry name" value="TYR_RECOMBINASE"/>
    <property type="match status" value="1"/>
</dbReference>
<evidence type="ECO:0000256" key="4">
    <source>
        <dbReference type="PROSITE-ProRule" id="PRU01248"/>
    </source>
</evidence>
<evidence type="ECO:0000256" key="2">
    <source>
        <dbReference type="ARBA" id="ARBA00023125"/>
    </source>
</evidence>
<evidence type="ECO:0000259" key="5">
    <source>
        <dbReference type="PROSITE" id="PS51898"/>
    </source>
</evidence>
<dbReference type="GO" id="GO:0015074">
    <property type="term" value="P:DNA integration"/>
    <property type="evidence" value="ECO:0007669"/>
    <property type="project" value="InterPro"/>
</dbReference>
<dbReference type="InterPro" id="IPR044068">
    <property type="entry name" value="CB"/>
</dbReference>
<comment type="caution">
    <text evidence="7">The sequence shown here is derived from an EMBL/GenBank/DDBJ whole genome shotgun (WGS) entry which is preliminary data.</text>
</comment>
<reference evidence="7 8" key="1">
    <citation type="submission" date="2017-11" db="EMBL/GenBank/DDBJ databases">
        <title>Genome sequence of Entomoplasma lucivorax PIPN-2 (ATCC 49196).</title>
        <authorList>
            <person name="Lo W.-S."/>
            <person name="Gasparich G.E."/>
            <person name="Kuo C.-H."/>
        </authorList>
    </citation>
    <scope>NUCLEOTIDE SEQUENCE [LARGE SCALE GENOMIC DNA]</scope>
    <source>
        <strain evidence="7 8">PIPN-2</strain>
    </source>
</reference>
<dbReference type="PANTHER" id="PTHR30349:SF41">
    <property type="entry name" value="INTEGRASE_RECOMBINASE PROTEIN MJ0367-RELATED"/>
    <property type="match status" value="1"/>
</dbReference>
<dbReference type="RefSeq" id="WP_035026574.1">
    <property type="nucleotide sequence ID" value="NZ_PHNE01000001.1"/>
</dbReference>
<evidence type="ECO:0000313" key="7">
    <source>
        <dbReference type="EMBL" id="PPE06089.1"/>
    </source>
</evidence>
<dbReference type="Gene3D" id="1.10.443.10">
    <property type="entry name" value="Intergrase catalytic core"/>
    <property type="match status" value="1"/>
</dbReference>
<feature type="domain" description="Tyr recombinase" evidence="5">
    <location>
        <begin position="92"/>
        <end position="237"/>
    </location>
</feature>
<dbReference type="PANTHER" id="PTHR30349">
    <property type="entry name" value="PHAGE INTEGRASE-RELATED"/>
    <property type="match status" value="1"/>
</dbReference>
<dbReference type="PROSITE" id="PS51900">
    <property type="entry name" value="CB"/>
    <property type="match status" value="1"/>
</dbReference>
<evidence type="ECO:0000256" key="3">
    <source>
        <dbReference type="ARBA" id="ARBA00023172"/>
    </source>
</evidence>
<organism evidence="7 8">
    <name type="scientific">Williamsoniiplasma lucivorax</name>
    <dbReference type="NCBI Taxonomy" id="209274"/>
    <lineage>
        <taxon>Bacteria</taxon>
        <taxon>Bacillati</taxon>
        <taxon>Mycoplasmatota</taxon>
        <taxon>Mollicutes</taxon>
        <taxon>Entomoplasmatales</taxon>
        <taxon>Williamsoniiplasma</taxon>
    </lineage>
</organism>
<keyword evidence="3" id="KW-0233">DNA recombination</keyword>
<dbReference type="InterPro" id="IPR011010">
    <property type="entry name" value="DNA_brk_join_enz"/>
</dbReference>
<feature type="domain" description="Core-binding (CB)" evidence="6">
    <location>
        <begin position="1"/>
        <end position="69"/>
    </location>
</feature>
<accession>A0A2S5RFI0</accession>
<dbReference type="CDD" id="cd00397">
    <property type="entry name" value="DNA_BRE_C"/>
    <property type="match status" value="1"/>
</dbReference>
<keyword evidence="2 4" id="KW-0238">DNA-binding</keyword>
<dbReference type="EMBL" id="PHNE01000001">
    <property type="protein sequence ID" value="PPE06089.1"/>
    <property type="molecule type" value="Genomic_DNA"/>
</dbReference>
<proteinExistence type="inferred from homology"/>
<gene>
    <name evidence="7" type="ORF">ELUCI_v1c03800</name>
</gene>
<dbReference type="InterPro" id="IPR013762">
    <property type="entry name" value="Integrase-like_cat_sf"/>
</dbReference>
<dbReference type="Proteomes" id="UP000237865">
    <property type="component" value="Unassembled WGS sequence"/>
</dbReference>
<dbReference type="GO" id="GO:0003677">
    <property type="term" value="F:DNA binding"/>
    <property type="evidence" value="ECO:0007669"/>
    <property type="project" value="UniProtKB-UniRule"/>
</dbReference>
<protein>
    <submittedName>
        <fullName evidence="7">Integrase</fullName>
    </submittedName>
</protein>